<reference evidence="4 5" key="1">
    <citation type="journal article" date="2023" name="G3 (Bethesda)">
        <title>A haplotype-resolved chromosome-scale genome for Quercus rubra L. provides insights into the genetics of adaptive traits for red oak species.</title>
        <authorList>
            <person name="Kapoor B."/>
            <person name="Jenkins J."/>
            <person name="Schmutz J."/>
            <person name="Zhebentyayeva T."/>
            <person name="Kuelheim C."/>
            <person name="Coggeshall M."/>
            <person name="Heim C."/>
            <person name="Lasky J.R."/>
            <person name="Leites L."/>
            <person name="Islam-Faridi N."/>
            <person name="Romero-Severson J."/>
            <person name="DeLeo V.L."/>
            <person name="Lucas S.M."/>
            <person name="Lazic D."/>
            <person name="Gailing O."/>
            <person name="Carlson J."/>
            <person name="Staton M."/>
        </authorList>
    </citation>
    <scope>NUCLEOTIDE SEQUENCE [LARGE SCALE GENOMIC DNA]</scope>
    <source>
        <strain evidence="4">Pseudo-F2</strain>
    </source>
</reference>
<accession>A0AAN7J4Q4</accession>
<dbReference type="CDD" id="cd00082">
    <property type="entry name" value="HisKA"/>
    <property type="match status" value="1"/>
</dbReference>
<sequence length="643" mass="71058">MLLSAITQPPLFFFPNNTTPLHSLKPNTHSHSHRCSFLLFSHASSSSSSSVANPNSPYALRHVSHHHDDDDDDQDDKGAEDESMASSASAVASAIRRASTSPVDFVQRIEKENASRTRRLVLPSPDFQRLCIEQLHLFRRIVHPHALLSVYVRPAGSYVMDRLELRRVTLYPGIDDDDVTDIVILIGNFSVPTGLRVAESALSNQQVEVVDENGAVVFPMVKHPFVVGFLVAELPMMVEPETCGNRESVSESEGNGLVHYPSPEEAYALSPGFGSGVKSWKIECVKDEPMRMCSFSADQRANAINIARSLAMAYVMDQKAMLLQQSSWQNDVRLSNLVEQIRGPLSSIRTLSKMLSIQLKRSEISYDIVKDILVQGDRMRDTLQQLQDAVYLTKANIVHYNEETLKNMHNLTDAHESERSQLPNNFSRDGSRNEMQKSSEQLCLNAGARDLEMPLPPLALAPLQHGIRPCNVSDVLTDLVEAVRPLAHKQQRMVKLSEVSDPLQVAVEEPALRQALSNLIEGAMLRTNVGGKVEIVSTEAPAGGTLVVIDDDGPDMHYMTQMHSLTPFGADLFSEDMVGDNMTWNFVAGLAVAREILESYGCVVRVISPRTTDAALGAGGTRVELWFPSLTELSDFNGHTQEV</sequence>
<keyword evidence="1" id="KW-0675">Receptor</keyword>
<dbReference type="InterPro" id="IPR003594">
    <property type="entry name" value="HATPase_dom"/>
</dbReference>
<dbReference type="PANTHER" id="PTHR48206">
    <property type="entry name" value="CHLOROPLAST SENSOR KINASE, CHLOROPLASTIC"/>
    <property type="match status" value="1"/>
</dbReference>
<evidence type="ECO:0000313" key="4">
    <source>
        <dbReference type="EMBL" id="KAK4597896.1"/>
    </source>
</evidence>
<dbReference type="InterPro" id="IPR053334">
    <property type="entry name" value="Chloroplast_Sensor_Kinase"/>
</dbReference>
<evidence type="ECO:0000313" key="5">
    <source>
        <dbReference type="Proteomes" id="UP001324115"/>
    </source>
</evidence>
<dbReference type="PANTHER" id="PTHR48206:SF1">
    <property type="entry name" value="CHLOROPLAST SENSOR KINASE, CHLOROPLASTIC"/>
    <property type="match status" value="1"/>
</dbReference>
<dbReference type="EMBL" id="JAXUIC010000003">
    <property type="protein sequence ID" value="KAK4597896.1"/>
    <property type="molecule type" value="Genomic_DNA"/>
</dbReference>
<keyword evidence="5" id="KW-1185">Reference proteome</keyword>
<dbReference type="AlphaFoldDB" id="A0AAN7J4Q4"/>
<feature type="region of interest" description="Disordered" evidence="2">
    <location>
        <begin position="414"/>
        <end position="434"/>
    </location>
</feature>
<proteinExistence type="predicted"/>
<dbReference type="InterPro" id="IPR003661">
    <property type="entry name" value="HisK_dim/P_dom"/>
</dbReference>
<dbReference type="SUPFAM" id="SSF55874">
    <property type="entry name" value="ATPase domain of HSP90 chaperone/DNA topoisomerase II/histidine kinase"/>
    <property type="match status" value="1"/>
</dbReference>
<comment type="caution">
    <text evidence="4">The sequence shown here is derived from an EMBL/GenBank/DDBJ whole genome shotgun (WGS) entry which is preliminary data.</text>
</comment>
<gene>
    <name evidence="4" type="ORF">RGQ29_015424</name>
</gene>
<dbReference type="InterPro" id="IPR036890">
    <property type="entry name" value="HATPase_C_sf"/>
</dbReference>
<dbReference type="Proteomes" id="UP001324115">
    <property type="component" value="Unassembled WGS sequence"/>
</dbReference>
<protein>
    <recommendedName>
        <fullName evidence="3">Histidine kinase/HSP90-like ATPase domain-containing protein</fullName>
    </recommendedName>
</protein>
<name>A0AAN7J4Q4_QUERU</name>
<evidence type="ECO:0000256" key="2">
    <source>
        <dbReference type="SAM" id="MobiDB-lite"/>
    </source>
</evidence>
<feature type="compositionally biased region" description="Acidic residues" evidence="2">
    <location>
        <begin position="69"/>
        <end position="83"/>
    </location>
</feature>
<evidence type="ECO:0000259" key="3">
    <source>
        <dbReference type="Pfam" id="PF02518"/>
    </source>
</evidence>
<dbReference type="Gene3D" id="3.30.565.10">
    <property type="entry name" value="Histidine kinase-like ATPase, C-terminal domain"/>
    <property type="match status" value="1"/>
</dbReference>
<organism evidence="4 5">
    <name type="scientific">Quercus rubra</name>
    <name type="common">Northern red oak</name>
    <name type="synonym">Quercus borealis</name>
    <dbReference type="NCBI Taxonomy" id="3512"/>
    <lineage>
        <taxon>Eukaryota</taxon>
        <taxon>Viridiplantae</taxon>
        <taxon>Streptophyta</taxon>
        <taxon>Embryophyta</taxon>
        <taxon>Tracheophyta</taxon>
        <taxon>Spermatophyta</taxon>
        <taxon>Magnoliopsida</taxon>
        <taxon>eudicotyledons</taxon>
        <taxon>Gunneridae</taxon>
        <taxon>Pentapetalae</taxon>
        <taxon>rosids</taxon>
        <taxon>fabids</taxon>
        <taxon>Fagales</taxon>
        <taxon>Fagaceae</taxon>
        <taxon>Quercus</taxon>
    </lineage>
</organism>
<evidence type="ECO:0000256" key="1">
    <source>
        <dbReference type="ARBA" id="ARBA00023170"/>
    </source>
</evidence>
<feature type="domain" description="Histidine kinase/HSP90-like ATPase" evidence="3">
    <location>
        <begin position="509"/>
        <end position="629"/>
    </location>
</feature>
<feature type="region of interest" description="Disordered" evidence="2">
    <location>
        <begin position="48"/>
        <end position="86"/>
    </location>
</feature>
<dbReference type="GO" id="GO:0000155">
    <property type="term" value="F:phosphorelay sensor kinase activity"/>
    <property type="evidence" value="ECO:0007669"/>
    <property type="project" value="InterPro"/>
</dbReference>
<dbReference type="Pfam" id="PF02518">
    <property type="entry name" value="HATPase_c"/>
    <property type="match status" value="1"/>
</dbReference>
<feature type="compositionally biased region" description="Low complexity" evidence="2">
    <location>
        <begin position="48"/>
        <end position="57"/>
    </location>
</feature>